<protein>
    <submittedName>
        <fullName evidence="3">Uncharacterized protein</fullName>
    </submittedName>
</protein>
<feature type="transmembrane region" description="Helical" evidence="2">
    <location>
        <begin position="247"/>
        <end position="272"/>
    </location>
</feature>
<feature type="transmembrane region" description="Helical" evidence="2">
    <location>
        <begin position="93"/>
        <end position="114"/>
    </location>
</feature>
<sequence length="824" mass="84320">MSEVVGLRAGAYRLTARRDGRATRYGGRPAEVTAESTVTARPPGAVDTTRVFALAARYTPGDGCPRRTPGGERRVLGVSAVVRERWWRWVPAGYSLVLALVVVGPLLGSGYLLLRDAVSTPRSYLTDAALGVGDAAPRAVPQDALVAVLSGVVDGGVVVKAILVGALWLAGWGAAVLARELLGASPGARLVAATVAVWNPYVAERLLQGHWSLLTGYAALPWIAVLAQRIRGEAGFGRWERARNWALLGGCLAAAGLTPTGSLLAGVTALLVVGRRNLAGAVGLWVMTAAPWLTATALSGAGAEPSDPAGVTAFAARAEPGLGTLGSLAGLGGIWNSTAVPGSRTTFFAVIGTLLLLSIVVLGVRTVATCARDTRWIRRILLALAAFAIVLPALAATGWGLSLGEALIEHVPGAGLLRDTQKYVALAMPAFALCAAAGCHTTAGLLFRDRRSTPVVASVPTMPPPDAAEEGDDKPRNAFEDAPRLAYSPGSAGDPAPDAPDHDPAANAPGGSDSSTPPADRTAPGAPTDNATSTALTGTPDLDAPTGDTAPGSPTGNTTRGTSISNVTPTSDMALDTSTSDPVFGSDTPTGSAVADAAGFEDTTAPGDRRTRTGAVAVLFIALLIAALPDLAWGVGGELRPVHYPPAWGEVAELVDAPGDVAVLPGGMFRKFRYSGPAPVLDPAPRMLRRDVLQTGELPVRGATVAGEGARAGEVERLLLRGGSATELARLGVGWVLVEGGTPGPVGESKTTLAQLEPVYYTPALQLYRVPGPITAHDATPATRRTSGAAHLAWAALLVAGTLAALTPRRRAQSTHPTEPSATP</sequence>
<feature type="transmembrane region" description="Helical" evidence="2">
    <location>
        <begin position="423"/>
        <end position="447"/>
    </location>
</feature>
<proteinExistence type="predicted"/>
<dbReference type="EMBL" id="UGRY01000002">
    <property type="protein sequence ID" value="SUA74190.1"/>
    <property type="molecule type" value="Genomic_DNA"/>
</dbReference>
<accession>A0A378YCD5</accession>
<reference evidence="3 4" key="1">
    <citation type="submission" date="2018-06" db="EMBL/GenBank/DDBJ databases">
        <authorList>
            <consortium name="Pathogen Informatics"/>
            <person name="Doyle S."/>
        </authorList>
    </citation>
    <scope>NUCLEOTIDE SEQUENCE [LARGE SCALE GENOMIC DNA]</scope>
    <source>
        <strain evidence="3 4">NCTC1934</strain>
    </source>
</reference>
<keyword evidence="2" id="KW-0472">Membrane</keyword>
<evidence type="ECO:0000313" key="4">
    <source>
        <dbReference type="Proteomes" id="UP000255467"/>
    </source>
</evidence>
<feature type="transmembrane region" description="Helical" evidence="2">
    <location>
        <begin position="278"/>
        <end position="302"/>
    </location>
</feature>
<feature type="compositionally biased region" description="Basic and acidic residues" evidence="1">
    <location>
        <begin position="473"/>
        <end position="483"/>
    </location>
</feature>
<keyword evidence="2" id="KW-0812">Transmembrane</keyword>
<feature type="transmembrane region" description="Helical" evidence="2">
    <location>
        <begin position="144"/>
        <end position="169"/>
    </location>
</feature>
<organism evidence="3 4">
    <name type="scientific">Nocardia otitidiscaviarum</name>
    <dbReference type="NCBI Taxonomy" id="1823"/>
    <lineage>
        <taxon>Bacteria</taxon>
        <taxon>Bacillati</taxon>
        <taxon>Actinomycetota</taxon>
        <taxon>Actinomycetes</taxon>
        <taxon>Mycobacteriales</taxon>
        <taxon>Nocardiaceae</taxon>
        <taxon>Nocardia</taxon>
    </lineage>
</organism>
<name>A0A378YCD5_9NOCA</name>
<evidence type="ECO:0000256" key="2">
    <source>
        <dbReference type="SAM" id="Phobius"/>
    </source>
</evidence>
<dbReference type="AlphaFoldDB" id="A0A378YCD5"/>
<feature type="transmembrane region" description="Helical" evidence="2">
    <location>
        <begin position="615"/>
        <end position="636"/>
    </location>
</feature>
<feature type="transmembrane region" description="Helical" evidence="2">
    <location>
        <begin position="380"/>
        <end position="403"/>
    </location>
</feature>
<feature type="compositionally biased region" description="Polar residues" evidence="1">
    <location>
        <begin position="552"/>
        <end position="591"/>
    </location>
</feature>
<feature type="transmembrane region" description="Helical" evidence="2">
    <location>
        <begin position="347"/>
        <end position="368"/>
    </location>
</feature>
<evidence type="ECO:0000313" key="3">
    <source>
        <dbReference type="EMBL" id="SUA74190.1"/>
    </source>
</evidence>
<keyword evidence="4" id="KW-1185">Reference proteome</keyword>
<dbReference type="STRING" id="1406858.GCA_000710895_02934"/>
<keyword evidence="2" id="KW-1133">Transmembrane helix</keyword>
<evidence type="ECO:0000256" key="1">
    <source>
        <dbReference type="SAM" id="MobiDB-lite"/>
    </source>
</evidence>
<feature type="region of interest" description="Disordered" evidence="1">
    <location>
        <begin position="456"/>
        <end position="609"/>
    </location>
</feature>
<gene>
    <name evidence="3" type="ORF">NCTC1934_01461</name>
</gene>
<dbReference type="Proteomes" id="UP000255467">
    <property type="component" value="Unassembled WGS sequence"/>
</dbReference>